<comment type="caution">
    <text evidence="1">The sequence shown here is derived from an EMBL/GenBank/DDBJ whole genome shotgun (WGS) entry which is preliminary data.</text>
</comment>
<dbReference type="PANTHER" id="PTHR38477">
    <property type="entry name" value="HYPOTHETICAL EXPORTED PROTEIN"/>
    <property type="match status" value="1"/>
</dbReference>
<keyword evidence="2" id="KW-1185">Reference proteome</keyword>
<protein>
    <recommendedName>
        <fullName evidence="3">Murein L,D-transpeptidase catalytic domain family protein</fullName>
    </recommendedName>
</protein>
<dbReference type="PATRIC" id="fig|66969.6.peg.2911"/>
<dbReference type="RefSeq" id="WP_058481321.1">
    <property type="nucleotide sequence ID" value="NZ_CAAAIQ010000019.1"/>
</dbReference>
<dbReference type="PANTHER" id="PTHR38477:SF1">
    <property type="entry name" value="MUREIN L,D-TRANSPEPTIDASE CATALYTIC DOMAIN FAMILY PROTEIN"/>
    <property type="match status" value="1"/>
</dbReference>
<reference evidence="1 2" key="1">
    <citation type="submission" date="2015-11" db="EMBL/GenBank/DDBJ databases">
        <title>Genomic analysis of 38 Legionella species identifies large and diverse effector repertoires.</title>
        <authorList>
            <person name="Burstein D."/>
            <person name="Amaro F."/>
            <person name="Zusman T."/>
            <person name="Lifshitz Z."/>
            <person name="Cohen O."/>
            <person name="Gilbert J.A."/>
            <person name="Pupko T."/>
            <person name="Shuman H.A."/>
            <person name="Segal G."/>
        </authorList>
    </citation>
    <scope>NUCLEOTIDE SEQUENCE [LARGE SCALE GENOMIC DNA]</scope>
    <source>
        <strain evidence="1 2">ATCC 51914</strain>
    </source>
</reference>
<dbReference type="Proteomes" id="UP000054729">
    <property type="component" value="Unassembled WGS sequence"/>
</dbReference>
<proteinExistence type="predicted"/>
<organism evidence="1 2">
    <name type="scientific">Legionella waltersii</name>
    <dbReference type="NCBI Taxonomy" id="66969"/>
    <lineage>
        <taxon>Bacteria</taxon>
        <taxon>Pseudomonadati</taxon>
        <taxon>Pseudomonadota</taxon>
        <taxon>Gammaproteobacteria</taxon>
        <taxon>Legionellales</taxon>
        <taxon>Legionellaceae</taxon>
        <taxon>Legionella</taxon>
    </lineage>
</organism>
<dbReference type="InterPro" id="IPR032676">
    <property type="entry name" value="YkuD_2"/>
</dbReference>
<sequence>MIIYLLWILAVSSFNLPIQTSQDAIQTIEEAVTDSYIPPIITPIQDIEVMLHKESATLRPQVIDKVITSLRCANAYHVDRNNVLVIIDYSLPSNQKRLWVFDLHTKKRLFYTYVSHGIKSGTLLTDKFSNKNNSKASSLGVYKTEQAYYGREGLSLRLVGLDPKFNDNAFSRYIVMHGGWYMDEQFIKRYGRPGRSWGCPAVPLSLKKQIIDTIKDNSLLVVYYPSEEWFDQSKFLNCQKNSSNSVNYQARSETQTPSEDEVREDILYVDLNKNSRMDESDPILTMSADNYEKIFHVQAPLARMLRRQIDHAEYIALSRNEFNQIVAQGNQEAIGSIRLVIPQIIMVNGGYFETQMKIVNLGKIKDIKPIIALSQLPQEPQNQFTVNFEAKPTASLKTTNQFIRWLGL</sequence>
<gene>
    <name evidence="1" type="ORF">Lwal_2690</name>
</gene>
<name>A0A0W1A0A3_9GAMM</name>
<dbReference type="EMBL" id="LNZB01000060">
    <property type="protein sequence ID" value="KTD74649.1"/>
    <property type="molecule type" value="Genomic_DNA"/>
</dbReference>
<accession>A0A0W1A0A3</accession>
<evidence type="ECO:0000313" key="2">
    <source>
        <dbReference type="Proteomes" id="UP000054729"/>
    </source>
</evidence>
<dbReference type="STRING" id="66969.Lwal_2690"/>
<evidence type="ECO:0008006" key="3">
    <source>
        <dbReference type="Google" id="ProtNLM"/>
    </source>
</evidence>
<dbReference type="Pfam" id="PF13645">
    <property type="entry name" value="YkuD_2"/>
    <property type="match status" value="1"/>
</dbReference>
<evidence type="ECO:0000313" key="1">
    <source>
        <dbReference type="EMBL" id="KTD74649.1"/>
    </source>
</evidence>
<dbReference type="AlphaFoldDB" id="A0A0W1A0A3"/>
<dbReference type="OrthoDB" id="9815195at2"/>